<keyword evidence="1" id="KW-0863">Zinc-finger</keyword>
<accession>A0ABP9YGK5</accession>
<feature type="region of interest" description="Disordered" evidence="2">
    <location>
        <begin position="301"/>
        <end position="330"/>
    </location>
</feature>
<sequence>MVTSSRVRKEVPLFRSSAIGGRADDSSRQLVHRTGTTDHSVFYQVPKHLSSLKADLHTQIRQLFPFGVGLGLTSSEDNEGTTIEITLNDKESCEPAVASPITIKEVTFHASPALPIWNLDKLRNSLMNNLSRYGIVREIIIYLDDCSGSWLTGNGHVYIERPVQNDKTFETLSYKIPLEAERKHCAYCKDTGHYRKECTKAPEEKRRCFQCDNTGHIARNCFHTKGDDSTSSKRKRESRNPSCPVSTLLVNTVLPVTPPVTSIALVDSPISVNEVTTVHDSDDTVFSTDLITDKNDATFSTVTRQNTTSESPSTQGSDASSSRPRRTNAGYNLTLHDFIVPTTTKTCKCGGTDHQKTNSSKCPLNKKNLESNPANMTPVITTTNETQTSEVLVTSNAMEED</sequence>
<evidence type="ECO:0000256" key="1">
    <source>
        <dbReference type="PROSITE-ProRule" id="PRU00047"/>
    </source>
</evidence>
<feature type="region of interest" description="Disordered" evidence="2">
    <location>
        <begin position="351"/>
        <end position="379"/>
    </location>
</feature>
<proteinExistence type="predicted"/>
<evidence type="ECO:0000313" key="5">
    <source>
        <dbReference type="Proteomes" id="UP001476247"/>
    </source>
</evidence>
<dbReference type="Gene3D" id="4.10.60.10">
    <property type="entry name" value="Zinc finger, CCHC-type"/>
    <property type="match status" value="1"/>
</dbReference>
<dbReference type="InterPro" id="IPR036875">
    <property type="entry name" value="Znf_CCHC_sf"/>
</dbReference>
<dbReference type="Pfam" id="PF00098">
    <property type="entry name" value="zf-CCHC"/>
    <property type="match status" value="1"/>
</dbReference>
<keyword evidence="1" id="KW-0479">Metal-binding</keyword>
<dbReference type="SUPFAM" id="SSF57756">
    <property type="entry name" value="Retrovirus zinc finger-like domains"/>
    <property type="match status" value="1"/>
</dbReference>
<gene>
    <name evidence="4" type="ORF">HPULCUR_011589</name>
</gene>
<protein>
    <recommendedName>
        <fullName evidence="3">CCHC-type domain-containing protein</fullName>
    </recommendedName>
</protein>
<feature type="region of interest" description="Disordered" evidence="2">
    <location>
        <begin position="222"/>
        <end position="243"/>
    </location>
</feature>
<dbReference type="Proteomes" id="UP001476247">
    <property type="component" value="Unassembled WGS sequence"/>
</dbReference>
<organism evidence="4 5">
    <name type="scientific">Helicostylum pulchrum</name>
    <dbReference type="NCBI Taxonomy" id="562976"/>
    <lineage>
        <taxon>Eukaryota</taxon>
        <taxon>Fungi</taxon>
        <taxon>Fungi incertae sedis</taxon>
        <taxon>Mucoromycota</taxon>
        <taxon>Mucoromycotina</taxon>
        <taxon>Mucoromycetes</taxon>
        <taxon>Mucorales</taxon>
        <taxon>Mucorineae</taxon>
        <taxon>Mucoraceae</taxon>
        <taxon>Helicostylum</taxon>
    </lineage>
</organism>
<feature type="domain" description="CCHC-type" evidence="3">
    <location>
        <begin position="206"/>
        <end position="221"/>
    </location>
</feature>
<dbReference type="EMBL" id="BAABUJ010000056">
    <property type="protein sequence ID" value="GAA5806061.1"/>
    <property type="molecule type" value="Genomic_DNA"/>
</dbReference>
<dbReference type="InterPro" id="IPR001878">
    <property type="entry name" value="Znf_CCHC"/>
</dbReference>
<evidence type="ECO:0000256" key="2">
    <source>
        <dbReference type="SAM" id="MobiDB-lite"/>
    </source>
</evidence>
<feature type="compositionally biased region" description="Polar residues" evidence="2">
    <location>
        <begin position="370"/>
        <end position="379"/>
    </location>
</feature>
<feature type="compositionally biased region" description="Polar residues" evidence="2">
    <location>
        <begin position="301"/>
        <end position="322"/>
    </location>
</feature>
<keyword evidence="1" id="KW-0862">Zinc</keyword>
<reference evidence="4 5" key="1">
    <citation type="submission" date="2024-04" db="EMBL/GenBank/DDBJ databases">
        <title>genome sequences of Mucor flavus KT1a and Helicostylum pulchrum KT1b strains isolation_sourced from the surface of a dry-aged beef.</title>
        <authorList>
            <person name="Toyotome T."/>
            <person name="Hosono M."/>
            <person name="Torimaru M."/>
            <person name="Fukuda K."/>
            <person name="Mikami N."/>
        </authorList>
    </citation>
    <scope>NUCLEOTIDE SEQUENCE [LARGE SCALE GENOMIC DNA]</scope>
    <source>
        <strain evidence="4 5">KT1b</strain>
    </source>
</reference>
<comment type="caution">
    <text evidence="4">The sequence shown here is derived from an EMBL/GenBank/DDBJ whole genome shotgun (WGS) entry which is preliminary data.</text>
</comment>
<evidence type="ECO:0000259" key="3">
    <source>
        <dbReference type="PROSITE" id="PS50158"/>
    </source>
</evidence>
<evidence type="ECO:0000313" key="4">
    <source>
        <dbReference type="EMBL" id="GAA5806061.1"/>
    </source>
</evidence>
<keyword evidence="5" id="KW-1185">Reference proteome</keyword>
<dbReference type="SMART" id="SM00343">
    <property type="entry name" value="ZnF_C2HC"/>
    <property type="match status" value="2"/>
</dbReference>
<dbReference type="PROSITE" id="PS50158">
    <property type="entry name" value="ZF_CCHC"/>
    <property type="match status" value="1"/>
</dbReference>
<name>A0ABP9YGK5_9FUNG</name>